<accession>A0A017T4K3</accession>
<feature type="binding site" evidence="13">
    <location>
        <position position="238"/>
    </location>
    <ligand>
        <name>ATP</name>
        <dbReference type="ChEBI" id="CHEBI:30616"/>
    </ligand>
</feature>
<dbReference type="HAMAP" id="MF_00041">
    <property type="entry name" value="Cys_tRNA_synth"/>
    <property type="match status" value="1"/>
</dbReference>
<proteinExistence type="inferred from homology"/>
<dbReference type="InterPro" id="IPR014729">
    <property type="entry name" value="Rossmann-like_a/b/a_fold"/>
</dbReference>
<dbReference type="SMART" id="SM00840">
    <property type="entry name" value="DALR_2"/>
    <property type="match status" value="1"/>
</dbReference>
<dbReference type="InterPro" id="IPR009080">
    <property type="entry name" value="tRNAsynth_Ia_anticodon-bd"/>
</dbReference>
<evidence type="ECO:0000256" key="3">
    <source>
        <dbReference type="ARBA" id="ARBA00005594"/>
    </source>
</evidence>
<evidence type="ECO:0000256" key="6">
    <source>
        <dbReference type="ARBA" id="ARBA00022598"/>
    </source>
</evidence>
<dbReference type="Pfam" id="PF09190">
    <property type="entry name" value="DALR_2"/>
    <property type="match status" value="1"/>
</dbReference>
<evidence type="ECO:0000256" key="10">
    <source>
        <dbReference type="ARBA" id="ARBA00022840"/>
    </source>
</evidence>
<comment type="cofactor">
    <cofactor evidence="1">
        <name>Zn(2+)</name>
        <dbReference type="ChEBI" id="CHEBI:29105"/>
    </cofactor>
</comment>
<dbReference type="SUPFAM" id="SSF47323">
    <property type="entry name" value="Anticodon-binding domain of a subclass of class I aminoacyl-tRNA synthetases"/>
    <property type="match status" value="1"/>
</dbReference>
<evidence type="ECO:0000313" key="15">
    <source>
        <dbReference type="EMBL" id="EYF03496.1"/>
    </source>
</evidence>
<organism evidence="15 16">
    <name type="scientific">Chondromyces apiculatus DSM 436</name>
    <dbReference type="NCBI Taxonomy" id="1192034"/>
    <lineage>
        <taxon>Bacteria</taxon>
        <taxon>Pseudomonadati</taxon>
        <taxon>Myxococcota</taxon>
        <taxon>Polyangia</taxon>
        <taxon>Polyangiales</taxon>
        <taxon>Polyangiaceae</taxon>
        <taxon>Chondromyces</taxon>
    </lineage>
</organism>
<evidence type="ECO:0000256" key="13">
    <source>
        <dbReference type="HAMAP-Rule" id="MF_00041"/>
    </source>
</evidence>
<dbReference type="SUPFAM" id="SSF52374">
    <property type="entry name" value="Nucleotidylyl transferase"/>
    <property type="match status" value="1"/>
</dbReference>
<dbReference type="InterPro" id="IPR024909">
    <property type="entry name" value="Cys-tRNA/MSH_ligase"/>
</dbReference>
<dbReference type="GO" id="GO:0005524">
    <property type="term" value="F:ATP binding"/>
    <property type="evidence" value="ECO:0007669"/>
    <property type="project" value="UniProtKB-UniRule"/>
</dbReference>
<dbReference type="GO" id="GO:0046872">
    <property type="term" value="F:metal ion binding"/>
    <property type="evidence" value="ECO:0007669"/>
    <property type="project" value="UniProtKB-KW"/>
</dbReference>
<gene>
    <name evidence="13" type="primary">cysS</name>
    <name evidence="15" type="ORF">CAP_5480</name>
</gene>
<dbReference type="eggNOG" id="COG0215">
    <property type="taxonomic scope" value="Bacteria"/>
</dbReference>
<dbReference type="PRINTS" id="PR00983">
    <property type="entry name" value="TRNASYNTHCYS"/>
</dbReference>
<evidence type="ECO:0000256" key="2">
    <source>
        <dbReference type="ARBA" id="ARBA00004496"/>
    </source>
</evidence>
<feature type="domain" description="Cysteinyl-tRNA synthetase class Ia DALR" evidence="14">
    <location>
        <begin position="346"/>
        <end position="410"/>
    </location>
</feature>
<dbReference type="EMBL" id="ASRX01000045">
    <property type="protein sequence ID" value="EYF03496.1"/>
    <property type="molecule type" value="Genomic_DNA"/>
</dbReference>
<name>A0A017T4K3_9BACT</name>
<evidence type="ECO:0000256" key="4">
    <source>
        <dbReference type="ARBA" id="ARBA00011245"/>
    </source>
</evidence>
<dbReference type="PANTHER" id="PTHR10890">
    <property type="entry name" value="CYSTEINYL-TRNA SYNTHETASE"/>
    <property type="match status" value="1"/>
</dbReference>
<evidence type="ECO:0000256" key="5">
    <source>
        <dbReference type="ARBA" id="ARBA00022490"/>
    </source>
</evidence>
<keyword evidence="7" id="KW-0479">Metal-binding</keyword>
<evidence type="ECO:0000256" key="11">
    <source>
        <dbReference type="ARBA" id="ARBA00022917"/>
    </source>
</evidence>
<protein>
    <recommendedName>
        <fullName evidence="13">Cysteine--tRNA ligase</fullName>
        <ecNumber evidence="13">6.1.1.16</ecNumber>
    </recommendedName>
    <alternativeName>
        <fullName evidence="13">Cysteinyl-tRNA synthetase</fullName>
        <shortName evidence="13">CysRS</shortName>
    </alternativeName>
</protein>
<comment type="caution">
    <text evidence="13">Lacks conserved residue(s) required for the propagation of feature annotation.</text>
</comment>
<keyword evidence="16" id="KW-1185">Reference proteome</keyword>
<comment type="subunit">
    <text evidence="4 13">Monomer.</text>
</comment>
<dbReference type="STRING" id="1192034.CAP_5480"/>
<comment type="caution">
    <text evidence="15">The sequence shown here is derived from an EMBL/GenBank/DDBJ whole genome shotgun (WGS) entry which is preliminary data.</text>
</comment>
<keyword evidence="5 13" id="KW-0963">Cytoplasm</keyword>
<dbReference type="Gene3D" id="3.40.50.620">
    <property type="entry name" value="HUPs"/>
    <property type="match status" value="1"/>
</dbReference>
<keyword evidence="11 13" id="KW-0648">Protein biosynthesis</keyword>
<dbReference type="GO" id="GO:0006423">
    <property type="term" value="P:cysteinyl-tRNA aminoacylation"/>
    <property type="evidence" value="ECO:0007669"/>
    <property type="project" value="UniProtKB-UniRule"/>
</dbReference>
<dbReference type="Proteomes" id="UP000019678">
    <property type="component" value="Unassembled WGS sequence"/>
</dbReference>
<dbReference type="NCBIfam" id="TIGR00435">
    <property type="entry name" value="cysS"/>
    <property type="match status" value="1"/>
</dbReference>
<dbReference type="PANTHER" id="PTHR10890:SF3">
    <property type="entry name" value="CYSTEINE--TRNA LIGASE, CYTOPLASMIC"/>
    <property type="match status" value="1"/>
</dbReference>
<evidence type="ECO:0000256" key="12">
    <source>
        <dbReference type="ARBA" id="ARBA00023146"/>
    </source>
</evidence>
<dbReference type="EC" id="6.1.1.16" evidence="13"/>
<evidence type="ECO:0000313" key="16">
    <source>
        <dbReference type="Proteomes" id="UP000019678"/>
    </source>
</evidence>
<dbReference type="Pfam" id="PF01406">
    <property type="entry name" value="tRNA-synt_1e"/>
    <property type="match status" value="1"/>
</dbReference>
<dbReference type="InterPro" id="IPR015273">
    <property type="entry name" value="Cys-tRNA-synt_Ia_DALR"/>
</dbReference>
<evidence type="ECO:0000256" key="8">
    <source>
        <dbReference type="ARBA" id="ARBA00022741"/>
    </source>
</evidence>
<comment type="catalytic activity">
    <reaction evidence="13">
        <text>tRNA(Cys) + L-cysteine + ATP = L-cysteinyl-tRNA(Cys) + AMP + diphosphate</text>
        <dbReference type="Rhea" id="RHEA:17773"/>
        <dbReference type="Rhea" id="RHEA-COMP:9661"/>
        <dbReference type="Rhea" id="RHEA-COMP:9679"/>
        <dbReference type="ChEBI" id="CHEBI:30616"/>
        <dbReference type="ChEBI" id="CHEBI:33019"/>
        <dbReference type="ChEBI" id="CHEBI:35235"/>
        <dbReference type="ChEBI" id="CHEBI:78442"/>
        <dbReference type="ChEBI" id="CHEBI:78517"/>
        <dbReference type="ChEBI" id="CHEBI:456215"/>
        <dbReference type="EC" id="6.1.1.16"/>
    </reaction>
</comment>
<dbReference type="InterPro" id="IPR032678">
    <property type="entry name" value="tRNA-synt_1_cat_dom"/>
</dbReference>
<comment type="subcellular location">
    <subcellularLocation>
        <location evidence="2 13">Cytoplasm</location>
    </subcellularLocation>
</comment>
<keyword evidence="9" id="KW-0862">Zinc</keyword>
<dbReference type="GO" id="GO:0005829">
    <property type="term" value="C:cytosol"/>
    <property type="evidence" value="ECO:0007669"/>
    <property type="project" value="TreeGrafter"/>
</dbReference>
<dbReference type="AlphaFoldDB" id="A0A017T4K3"/>
<keyword evidence="6 13" id="KW-0436">Ligase</keyword>
<keyword evidence="12 13" id="KW-0030">Aminoacyl-tRNA synthetase</keyword>
<dbReference type="GO" id="GO:0004817">
    <property type="term" value="F:cysteine-tRNA ligase activity"/>
    <property type="evidence" value="ECO:0007669"/>
    <property type="project" value="UniProtKB-UniRule"/>
</dbReference>
<dbReference type="InterPro" id="IPR015803">
    <property type="entry name" value="Cys-tRNA-ligase"/>
</dbReference>
<sequence length="479" mass="53404">MHIGHARTYCFWDTFRRWMEYRGYHVIGVINYTDIDDRIIAGGEGGLGCVDLAERMIAGFRRDCRALCIKDYAAYTRATDFIEEQVSMVARLIEKGHAYVQDGEVFYSVSSFPRYGELSRRAVDELEVGASGRVEEDVARKRHPADFTLWKPSEPGKPAWSTGHEAWPSGRPGWHIECSAMSTALLGEHFDVHGGGIDNLFPHHENEVAQSEPLCGHPWVRYWLHPEHLDLRGVKMSKSLGNVVGVPDLLARHTADEVRWFYATHHYRTKLPFGWDLLEQAAAGYARIKRLVDVLAEKLVTASCTGAALPLGDYSSQREPEHRAARLRHTFTSGAFAELSEKFIEKFAAAMDDDLNAPEAMAAMFDYVNKLYAAGVESRTDAADLLPAYRCLTAHLAVFGVEVARPELYPELCVDYAVPPTTAAAAGRGGDGVVDKLLTMRTEARKAKDFAKGDMIRKLLIEAGVEVEDSPQGTRWSAK</sequence>
<comment type="similarity">
    <text evidence="3 13">Belongs to the class-I aminoacyl-tRNA synthetase family.</text>
</comment>
<evidence type="ECO:0000256" key="1">
    <source>
        <dbReference type="ARBA" id="ARBA00001947"/>
    </source>
</evidence>
<evidence type="ECO:0000256" key="7">
    <source>
        <dbReference type="ARBA" id="ARBA00022723"/>
    </source>
</evidence>
<feature type="short sequence motif" description="'KMSKS' region" evidence="13">
    <location>
        <begin position="235"/>
        <end position="239"/>
    </location>
</feature>
<evidence type="ECO:0000256" key="9">
    <source>
        <dbReference type="ARBA" id="ARBA00022833"/>
    </source>
</evidence>
<keyword evidence="10 13" id="KW-0067">ATP-binding</keyword>
<keyword evidence="8 13" id="KW-0547">Nucleotide-binding</keyword>
<evidence type="ECO:0000259" key="14">
    <source>
        <dbReference type="SMART" id="SM00840"/>
    </source>
</evidence>
<reference evidence="15 16" key="1">
    <citation type="submission" date="2013-05" db="EMBL/GenBank/DDBJ databases">
        <title>Genome assembly of Chondromyces apiculatus DSM 436.</title>
        <authorList>
            <person name="Sharma G."/>
            <person name="Khatri I."/>
            <person name="Kaur C."/>
            <person name="Mayilraj S."/>
            <person name="Subramanian S."/>
        </authorList>
    </citation>
    <scope>NUCLEOTIDE SEQUENCE [LARGE SCALE GENOMIC DNA]</scope>
    <source>
        <strain evidence="15 16">DSM 436</strain>
    </source>
</reference>
<dbReference type="Gene3D" id="1.20.120.1910">
    <property type="entry name" value="Cysteine-tRNA ligase, C-terminal anti-codon recognition domain"/>
    <property type="match status" value="1"/>
</dbReference>